<dbReference type="RefSeq" id="WP_112256855.1">
    <property type="nucleotide sequence ID" value="NZ_QMIG01000002.1"/>
</dbReference>
<evidence type="ECO:0000313" key="1">
    <source>
        <dbReference type="EMBL" id="RAW17896.1"/>
    </source>
</evidence>
<accession>A0A329R126</accession>
<dbReference type="EMBL" id="QMIG01000002">
    <property type="protein sequence ID" value="RAW17896.1"/>
    <property type="molecule type" value="Genomic_DNA"/>
</dbReference>
<comment type="caution">
    <text evidence="1">The sequence shown here is derived from an EMBL/GenBank/DDBJ whole genome shotgun (WGS) entry which is preliminary data.</text>
</comment>
<keyword evidence="2" id="KW-1185">Reference proteome</keyword>
<reference evidence="1 2" key="1">
    <citation type="submission" date="2018-06" db="EMBL/GenBank/DDBJ databases">
        <title>Phytoactinopolyspora halophila sp. nov., a novel halophilic actinomycete isolated from a saline soil in China.</title>
        <authorList>
            <person name="Tang S.-K."/>
        </authorList>
    </citation>
    <scope>NUCLEOTIDE SEQUENCE [LARGE SCALE GENOMIC DNA]</scope>
    <source>
        <strain evidence="1 2">YIM 96934</strain>
    </source>
</reference>
<sequence length="292" mass="30922">MIEDDLEPVVVTEDYSGGSGDVVTGLGSIESLAVDGAGRVVWTESFFGANSDGEDLVMARARRVEDGEIEHVAGASTLDMTGDELFETQASPPRDLAAVDLPLRDAGAGGALAAGEDGTVYIGTRPSILAVDADGTMSVAVRPGNREAPEEPFDDERDASEFGGPWTFSSMDVSGGVLVVLDSTFENDTVDVNAFEWSGDFGDRAQRVAEKIIRRPSGADGSFDLDSERTRYGQVAVVMHDGMAATAMAHVSKVALDDGTLYAVGETRDRSSSYRDDAEMLIVRAALPDGWR</sequence>
<organism evidence="1 2">
    <name type="scientific">Phytoactinopolyspora halophila</name>
    <dbReference type="NCBI Taxonomy" id="1981511"/>
    <lineage>
        <taxon>Bacteria</taxon>
        <taxon>Bacillati</taxon>
        <taxon>Actinomycetota</taxon>
        <taxon>Actinomycetes</taxon>
        <taxon>Jiangellales</taxon>
        <taxon>Jiangellaceae</taxon>
        <taxon>Phytoactinopolyspora</taxon>
    </lineage>
</organism>
<protein>
    <submittedName>
        <fullName evidence="1">Uncharacterized protein</fullName>
    </submittedName>
</protein>
<proteinExistence type="predicted"/>
<evidence type="ECO:0000313" key="2">
    <source>
        <dbReference type="Proteomes" id="UP000250462"/>
    </source>
</evidence>
<dbReference type="AlphaFoldDB" id="A0A329R126"/>
<dbReference type="Proteomes" id="UP000250462">
    <property type="component" value="Unassembled WGS sequence"/>
</dbReference>
<gene>
    <name evidence="1" type="ORF">DPM12_03330</name>
</gene>
<name>A0A329R126_9ACTN</name>